<dbReference type="OrthoDB" id="3255262at2759"/>
<feature type="domain" description="Retrovirus-related Pol polyprotein from transposon TNT 1-94-like beta-barrel" evidence="1">
    <location>
        <begin position="85"/>
        <end position="160"/>
    </location>
</feature>
<evidence type="ECO:0000313" key="3">
    <source>
        <dbReference type="Proteomes" id="UP000765509"/>
    </source>
</evidence>
<name>A0A9Q3FA57_9BASI</name>
<keyword evidence="3" id="KW-1185">Reference proteome</keyword>
<dbReference type="Pfam" id="PF22936">
    <property type="entry name" value="Pol_BBD"/>
    <property type="match status" value="1"/>
</dbReference>
<gene>
    <name evidence="2" type="ORF">O181_074022</name>
</gene>
<accession>A0A9Q3FA57</accession>
<comment type="caution">
    <text evidence="2">The sequence shown here is derived from an EMBL/GenBank/DDBJ whole genome shotgun (WGS) entry which is preliminary data.</text>
</comment>
<dbReference type="EMBL" id="AVOT02039285">
    <property type="protein sequence ID" value="MBW0534307.1"/>
    <property type="molecule type" value="Genomic_DNA"/>
</dbReference>
<dbReference type="InterPro" id="IPR054722">
    <property type="entry name" value="PolX-like_BBD"/>
</dbReference>
<dbReference type="Proteomes" id="UP000765509">
    <property type="component" value="Unassembled WGS sequence"/>
</dbReference>
<evidence type="ECO:0000313" key="2">
    <source>
        <dbReference type="EMBL" id="MBW0534307.1"/>
    </source>
</evidence>
<proteinExistence type="predicted"/>
<organism evidence="2 3">
    <name type="scientific">Austropuccinia psidii MF-1</name>
    <dbReference type="NCBI Taxonomy" id="1389203"/>
    <lineage>
        <taxon>Eukaryota</taxon>
        <taxon>Fungi</taxon>
        <taxon>Dikarya</taxon>
        <taxon>Basidiomycota</taxon>
        <taxon>Pucciniomycotina</taxon>
        <taxon>Pucciniomycetes</taxon>
        <taxon>Pucciniales</taxon>
        <taxon>Sphaerophragmiaceae</taxon>
        <taxon>Austropuccinia</taxon>
    </lineage>
</organism>
<dbReference type="AlphaFoldDB" id="A0A9Q3FA57"/>
<evidence type="ECO:0000259" key="1">
    <source>
        <dbReference type="Pfam" id="PF22936"/>
    </source>
</evidence>
<sequence length="188" mass="20892">MCLAAWATKWLSPKNPCGYFFQLGHWAMDFPRKSSGKPPIEDPNFRYPKWEFVLHPALVSLEAEDQGKANIASIGASTGNIKLVLIDSGATHHVAGNNLVFITYKRINLELSFATTAKNPVVGIGTIKLCTLDGDLLFHEALHCEEVPGVVISLGRFHEKYGQVDFRNGIFCLQQNTTCCNSVWLNNR</sequence>
<reference evidence="2" key="1">
    <citation type="submission" date="2021-03" db="EMBL/GenBank/DDBJ databases">
        <title>Draft genome sequence of rust myrtle Austropuccinia psidii MF-1, a brazilian biotype.</title>
        <authorList>
            <person name="Quecine M.C."/>
            <person name="Pachon D.M.R."/>
            <person name="Bonatelli M.L."/>
            <person name="Correr F.H."/>
            <person name="Franceschini L.M."/>
            <person name="Leite T.F."/>
            <person name="Margarido G.R.A."/>
            <person name="Almeida C.A."/>
            <person name="Ferrarezi J.A."/>
            <person name="Labate C.A."/>
        </authorList>
    </citation>
    <scope>NUCLEOTIDE SEQUENCE</scope>
    <source>
        <strain evidence="2">MF-1</strain>
    </source>
</reference>
<protein>
    <recommendedName>
        <fullName evidence="1">Retrovirus-related Pol polyprotein from transposon TNT 1-94-like beta-barrel domain-containing protein</fullName>
    </recommendedName>
</protein>